<sequence>MKALIVAHPDDEVIWFPSKYFDLIVIAFLARHDKPYAALCRRLALQEHPLKERILLLEIDESGYWKDKTREQQFNEAKINLYHSLLELKDKYTFTEIFTHNSVGEYGHSDHILVHELVKKVFCGSKIFCPAIPETRLKNYNYVSMNSDIEFYNETKDIYIKNKAWTWKIDYVPPKELIFHLNEN</sequence>
<evidence type="ECO:0000313" key="1">
    <source>
        <dbReference type="EMBL" id="ASQ47048.1"/>
    </source>
</evidence>
<evidence type="ECO:0000313" key="2">
    <source>
        <dbReference type="Proteomes" id="UP000201728"/>
    </source>
</evidence>
<keyword evidence="1" id="KW-0378">Hydrolase</keyword>
<dbReference type="EMBL" id="CP016397">
    <property type="protein sequence ID" value="ASQ47048.1"/>
    <property type="molecule type" value="Genomic_DNA"/>
</dbReference>
<dbReference type="Gene3D" id="3.40.50.10320">
    <property type="entry name" value="LmbE-like"/>
    <property type="match status" value="1"/>
</dbReference>
<organism evidence="1 2">
    <name type="scientific">Legionella clemsonensis</name>
    <dbReference type="NCBI Taxonomy" id="1867846"/>
    <lineage>
        <taxon>Bacteria</taxon>
        <taxon>Pseudomonadati</taxon>
        <taxon>Pseudomonadota</taxon>
        <taxon>Gammaproteobacteria</taxon>
        <taxon>Legionellales</taxon>
        <taxon>Legionellaceae</taxon>
        <taxon>Legionella</taxon>
    </lineage>
</organism>
<protein>
    <submittedName>
        <fullName evidence="1">1D-myo-inositol 2-acetamido-2-deoxy-alpha-D-glucopyranoside deacetylase</fullName>
        <ecNumber evidence="1">3.5.1.103</ecNumber>
    </submittedName>
</protein>
<dbReference type="GO" id="GO:0035595">
    <property type="term" value="F:N-acetylglucosaminylinositol deacetylase activity"/>
    <property type="evidence" value="ECO:0007669"/>
    <property type="project" value="UniProtKB-EC"/>
</dbReference>
<dbReference type="InterPro" id="IPR024078">
    <property type="entry name" value="LmbE-like_dom_sf"/>
</dbReference>
<dbReference type="OrthoDB" id="9790023at2"/>
<proteinExistence type="predicted"/>
<dbReference type="SUPFAM" id="SSF102588">
    <property type="entry name" value="LmbE-like"/>
    <property type="match status" value="1"/>
</dbReference>
<reference evidence="2" key="1">
    <citation type="submission" date="2016-07" db="EMBL/GenBank/DDBJ databases">
        <authorList>
            <person name="Florea S."/>
            <person name="Webb J.S."/>
            <person name="Jaromczyk J."/>
            <person name="Schardl C.L."/>
        </authorList>
    </citation>
    <scope>NUCLEOTIDE SEQUENCE [LARGE SCALE GENOMIC DNA]</scope>
    <source>
        <strain evidence="2">CDC-D5610</strain>
    </source>
</reference>
<dbReference type="AlphaFoldDB" id="A0A222P5D0"/>
<dbReference type="Proteomes" id="UP000201728">
    <property type="component" value="Chromosome"/>
</dbReference>
<dbReference type="RefSeq" id="WP_094091834.1">
    <property type="nucleotide sequence ID" value="NZ_CP016397.1"/>
</dbReference>
<dbReference type="EC" id="3.5.1.103" evidence="1"/>
<gene>
    <name evidence="1" type="primary">mshB</name>
    <name evidence="1" type="ORF">clem_12565</name>
</gene>
<accession>A0A222P5D0</accession>
<dbReference type="KEGG" id="lcd:clem_12565"/>
<keyword evidence="2" id="KW-1185">Reference proteome</keyword>
<name>A0A222P5D0_9GAMM</name>